<dbReference type="Gene3D" id="3.40.50.1820">
    <property type="entry name" value="alpha/beta hydrolase"/>
    <property type="match status" value="1"/>
</dbReference>
<dbReference type="PANTHER" id="PTHR43265">
    <property type="entry name" value="ESTERASE ESTD"/>
    <property type="match status" value="1"/>
</dbReference>
<keyword evidence="1 3" id="KW-0378">Hydrolase</keyword>
<dbReference type="InterPro" id="IPR029058">
    <property type="entry name" value="AB_hydrolase_fold"/>
</dbReference>
<dbReference type="InterPro" id="IPR001375">
    <property type="entry name" value="Peptidase_S9_cat"/>
</dbReference>
<keyword evidence="4" id="KW-1185">Reference proteome</keyword>
<dbReference type="AlphaFoldDB" id="A0A9P1JJ30"/>
<evidence type="ECO:0000313" key="3">
    <source>
        <dbReference type="EMBL" id="CBI43967.1"/>
    </source>
</evidence>
<reference evidence="4" key="2">
    <citation type="journal article" date="2011" name="J. Biotechnol.">
        <title>Genome sequence of B. amyloliquefaciens type strain DSM7(T) reveals differences to plant-associated B. amyloliquefaciens FZB42.</title>
        <authorList>
            <person name="Ruckert C."/>
            <person name="Blom J."/>
            <person name="Chen X."/>
            <person name="Reva O."/>
            <person name="Borriss R."/>
        </authorList>
    </citation>
    <scope>NUCLEOTIDE SEQUENCE [LARGE SCALE GENOMIC DNA]</scope>
    <source>
        <strain evidence="4">DSM 7</strain>
    </source>
</reference>
<protein>
    <submittedName>
        <fullName evidence="3">Hydrolase</fullName>
        <ecNumber evidence="3">3.4.-.-</ecNumber>
    </submittedName>
</protein>
<dbReference type="EMBL" id="FN597644">
    <property type="protein sequence ID" value="CBI43967.1"/>
    <property type="molecule type" value="Genomic_DNA"/>
</dbReference>
<reference evidence="3 4" key="1">
    <citation type="journal article" date="2011" name="Int. J. Syst. Evol. Microbiol.">
        <title>Relationship of Bacillus amyloliquefaciens clades associated with strains DSM 7T and FZB42T: a proposal for Bacillus amyloliquefaciens subsp. amyloliquefaciens subsp. nov. and Bacillus amyloliquefaciens subsp. plantarum subsp. nov. based on complete genome sequence comparisons.</title>
        <authorList>
            <person name="Borriss R."/>
            <person name="Chen X.H."/>
            <person name="Rueckert C."/>
            <person name="Blom J."/>
            <person name="Becker A."/>
            <person name="Baumgarth B."/>
            <person name="Fan B."/>
            <person name="Pukall R."/>
            <person name="Schumann P."/>
            <person name="Sproer C."/>
            <person name="Junge H."/>
            <person name="Vater J."/>
            <person name="Puhler A."/>
            <person name="Klenk H.P."/>
        </authorList>
    </citation>
    <scope>NUCLEOTIDE SEQUENCE [LARGE SCALE GENOMIC DNA]</scope>
    <source>
        <strain evidence="4">DSM 7</strain>
    </source>
</reference>
<evidence type="ECO:0000313" key="4">
    <source>
        <dbReference type="Proteomes" id="UP000006562"/>
    </source>
</evidence>
<dbReference type="GO" id="GO:0004252">
    <property type="term" value="F:serine-type endopeptidase activity"/>
    <property type="evidence" value="ECO:0007669"/>
    <property type="project" value="InterPro"/>
</dbReference>
<feature type="domain" description="Peptidase S9 prolyl oligopeptidase catalytic" evidence="2">
    <location>
        <begin position="63"/>
        <end position="255"/>
    </location>
</feature>
<proteinExistence type="predicted"/>
<dbReference type="PROSITE" id="PS00708">
    <property type="entry name" value="PRO_ENDOPEP_SER"/>
    <property type="match status" value="1"/>
</dbReference>
<dbReference type="InterPro" id="IPR053145">
    <property type="entry name" value="AB_hydrolase_Est10"/>
</dbReference>
<dbReference type="RefSeq" id="WP_013353270.1">
    <property type="nucleotide sequence ID" value="NC_014551.1"/>
</dbReference>
<dbReference type="InterPro" id="IPR002471">
    <property type="entry name" value="Pept_S9_AS"/>
</dbReference>
<evidence type="ECO:0000259" key="2">
    <source>
        <dbReference type="Pfam" id="PF00326"/>
    </source>
</evidence>
<name>A0A9P1JJ30_BACAS</name>
<dbReference type="Pfam" id="PF00326">
    <property type="entry name" value="Peptidase_S9"/>
    <property type="match status" value="1"/>
</dbReference>
<accession>A0A9P1JJ30</accession>
<organism evidence="3 4">
    <name type="scientific">Bacillus amyloliquefaciens (strain ATCC 23350 / DSM 7 / BCRC 11601 / CCUG 28519 / NBRC 15535 / NRRL B-14393 / F)</name>
    <dbReference type="NCBI Taxonomy" id="692420"/>
    <lineage>
        <taxon>Bacteria</taxon>
        <taxon>Bacillati</taxon>
        <taxon>Bacillota</taxon>
        <taxon>Bacilli</taxon>
        <taxon>Bacillales</taxon>
        <taxon>Bacillaceae</taxon>
        <taxon>Bacillus</taxon>
        <taxon>Bacillus amyloliquefaciens group</taxon>
    </lineage>
</organism>
<dbReference type="Proteomes" id="UP000006562">
    <property type="component" value="Chromosome"/>
</dbReference>
<evidence type="ECO:0000256" key="1">
    <source>
        <dbReference type="ARBA" id="ARBA00022801"/>
    </source>
</evidence>
<dbReference type="KEGG" id="bao:BAMF_2841"/>
<sequence>MLVEKKRFPSPSPHVRLFTVCYESEGLKVKGLLAEPAAPGTYDGFLYLRGGIKNVGMVRPGRIVQFASQGFVVFAPYYRGNQGGEGNEDFAGEDREDAFSAFRLLQEHPNVREGRIHIFGFSRGGIMGLLTAIEMGHQAASLVSWGGVSDMALTYEERKDLRRMMKRVIGGTPKKVPDEYRWRSPFEKADRIQAPVLLIHGENDENVSIEHARMIEDKLKETGKPVETWYYSGFTHYFPPQENRRIVRRLAEWMKTR</sequence>
<dbReference type="GO" id="GO:0006508">
    <property type="term" value="P:proteolysis"/>
    <property type="evidence" value="ECO:0007669"/>
    <property type="project" value="InterPro"/>
</dbReference>
<dbReference type="GO" id="GO:0052689">
    <property type="term" value="F:carboxylic ester hydrolase activity"/>
    <property type="evidence" value="ECO:0007669"/>
    <property type="project" value="TreeGrafter"/>
</dbReference>
<dbReference type="PANTHER" id="PTHR43265:SF1">
    <property type="entry name" value="ESTERASE ESTD"/>
    <property type="match status" value="1"/>
</dbReference>
<dbReference type="EC" id="3.4.-.-" evidence="3"/>
<dbReference type="SUPFAM" id="SSF53474">
    <property type="entry name" value="alpha/beta-Hydrolases"/>
    <property type="match status" value="1"/>
</dbReference>
<gene>
    <name evidence="3" type="primary">ytmA</name>
    <name evidence="3" type="ordered locus">BAMF_2841</name>
</gene>